<accession>A0AAJ6VV17</accession>
<dbReference type="GeneID" id="100904782"/>
<sequence length="198" mass="20899">MLVPVVLCAALASSAFGAFNADQYIDSILRDLPLQFKVKGNGLLNRDLKVNVTQGSIIGLGSVLRRGHCTYGIAAGEYKLGCYVSLGAVRVLLNADVKGDSLIANTHSISTTTLVEDSSYALIEVQGRPGSIGRLSNVSLSPLTMTSSVTQGKLDLNSARISDFVRQLNAALATQISSAMRGPFANVLSTLISNRPFP</sequence>
<dbReference type="KEGG" id="goe:100904782"/>
<dbReference type="Proteomes" id="UP000694867">
    <property type="component" value="Unplaced"/>
</dbReference>
<feature type="signal peptide" evidence="1">
    <location>
        <begin position="1"/>
        <end position="17"/>
    </location>
</feature>
<feature type="chain" id="PRO_5042556491" evidence="1">
    <location>
        <begin position="18"/>
        <end position="198"/>
    </location>
</feature>
<proteinExistence type="predicted"/>
<dbReference type="RefSeq" id="XP_003737453.1">
    <property type="nucleotide sequence ID" value="XM_003737405.2"/>
</dbReference>
<evidence type="ECO:0000313" key="3">
    <source>
        <dbReference type="RefSeq" id="XP_003737453.1"/>
    </source>
</evidence>
<protein>
    <submittedName>
        <fullName evidence="3">Uncharacterized protein LOC100904782</fullName>
    </submittedName>
</protein>
<reference evidence="3" key="1">
    <citation type="submission" date="2025-08" db="UniProtKB">
        <authorList>
            <consortium name="RefSeq"/>
        </authorList>
    </citation>
    <scope>IDENTIFICATION</scope>
</reference>
<gene>
    <name evidence="3" type="primary">LOC100904782</name>
</gene>
<evidence type="ECO:0000313" key="2">
    <source>
        <dbReference type="Proteomes" id="UP000694867"/>
    </source>
</evidence>
<keyword evidence="2" id="KW-1185">Reference proteome</keyword>
<evidence type="ECO:0000256" key="1">
    <source>
        <dbReference type="SAM" id="SignalP"/>
    </source>
</evidence>
<organism evidence="2 3">
    <name type="scientific">Galendromus occidentalis</name>
    <name type="common">western predatory mite</name>
    <dbReference type="NCBI Taxonomy" id="34638"/>
    <lineage>
        <taxon>Eukaryota</taxon>
        <taxon>Metazoa</taxon>
        <taxon>Ecdysozoa</taxon>
        <taxon>Arthropoda</taxon>
        <taxon>Chelicerata</taxon>
        <taxon>Arachnida</taxon>
        <taxon>Acari</taxon>
        <taxon>Parasitiformes</taxon>
        <taxon>Mesostigmata</taxon>
        <taxon>Gamasina</taxon>
        <taxon>Phytoseioidea</taxon>
        <taxon>Phytoseiidae</taxon>
        <taxon>Typhlodrominae</taxon>
        <taxon>Galendromus</taxon>
    </lineage>
</organism>
<name>A0AAJ6VV17_9ACAR</name>
<keyword evidence="1" id="KW-0732">Signal</keyword>
<dbReference type="AlphaFoldDB" id="A0AAJ6VV17"/>